<evidence type="ECO:0000313" key="2">
    <source>
        <dbReference type="Proteomes" id="UP000739565"/>
    </source>
</evidence>
<sequence length="135" mass="15469">MFTAFGFSGTTSRLLRRFCVVAGLLLLTGCSFVRYEYYPPTTDGGRQCVAQCSIAREVCVGNENQRAANERQVCEQQNRWNYQNCIRRAKDKDDARSCSRYQNSCWASPNTYRCDENYRSCFVSCGGHINVIKEQ</sequence>
<evidence type="ECO:0000313" key="1">
    <source>
        <dbReference type="EMBL" id="MBZ1351312.1"/>
    </source>
</evidence>
<dbReference type="Proteomes" id="UP000739565">
    <property type="component" value="Unassembled WGS sequence"/>
</dbReference>
<dbReference type="AlphaFoldDB" id="A0A953NBK2"/>
<keyword evidence="2" id="KW-1185">Reference proteome</keyword>
<proteinExistence type="predicted"/>
<dbReference type="RefSeq" id="WP_259661719.1">
    <property type="nucleotide sequence ID" value="NZ_JAHXRI010000010.1"/>
</dbReference>
<dbReference type="EMBL" id="JAHXRI010000010">
    <property type="protein sequence ID" value="MBZ1351312.1"/>
    <property type="molecule type" value="Genomic_DNA"/>
</dbReference>
<protein>
    <submittedName>
        <fullName evidence="1">Uncharacterized protein</fullName>
    </submittedName>
</protein>
<comment type="caution">
    <text evidence="1">The sequence shown here is derived from an EMBL/GenBank/DDBJ whole genome shotgun (WGS) entry which is preliminary data.</text>
</comment>
<accession>A0A953NBK2</accession>
<gene>
    <name evidence="1" type="ORF">KZZ10_11705</name>
</gene>
<reference evidence="1" key="1">
    <citation type="submission" date="2021-07" db="EMBL/GenBank/DDBJ databases">
        <title>New genus and species of the family Alcaligenaceae.</title>
        <authorList>
            <person name="Hahn M.W."/>
        </authorList>
    </citation>
    <scope>NUCLEOTIDE SEQUENCE</scope>
    <source>
        <strain evidence="1">LF4-65</strain>
    </source>
</reference>
<organism evidence="1 2">
    <name type="scientific">Zwartia hollandica</name>
    <dbReference type="NCBI Taxonomy" id="324606"/>
    <lineage>
        <taxon>Bacteria</taxon>
        <taxon>Pseudomonadati</taxon>
        <taxon>Pseudomonadota</taxon>
        <taxon>Betaproteobacteria</taxon>
        <taxon>Burkholderiales</taxon>
        <taxon>Alcaligenaceae</taxon>
        <taxon>Zwartia</taxon>
    </lineage>
</organism>
<name>A0A953NBK2_9BURK</name>